<dbReference type="GO" id="GO:0030488">
    <property type="term" value="P:tRNA methylation"/>
    <property type="evidence" value="ECO:0007669"/>
    <property type="project" value="UniProtKB-UniRule"/>
</dbReference>
<evidence type="ECO:0000256" key="1">
    <source>
        <dbReference type="ARBA" id="ARBA00004496"/>
    </source>
</evidence>
<feature type="binding site" evidence="13">
    <location>
        <begin position="158"/>
        <end position="159"/>
    </location>
    <ligand>
        <name>S-adenosyl-L-methionine</name>
        <dbReference type="ChEBI" id="CHEBI:59789"/>
    </ligand>
</feature>
<organism evidence="15">
    <name type="scientific">candidate division TA06 bacterium ADurb.Bin131</name>
    <dbReference type="NCBI Taxonomy" id="1852827"/>
    <lineage>
        <taxon>Bacteria</taxon>
        <taxon>Bacteria division TA06</taxon>
    </lineage>
</organism>
<evidence type="ECO:0000256" key="12">
    <source>
        <dbReference type="ARBA" id="ARBA00023157"/>
    </source>
</evidence>
<evidence type="ECO:0000256" key="5">
    <source>
        <dbReference type="ARBA" id="ARBA00022603"/>
    </source>
</evidence>
<evidence type="ECO:0000256" key="3">
    <source>
        <dbReference type="ARBA" id="ARBA00022490"/>
    </source>
</evidence>
<dbReference type="Proteomes" id="UP000485562">
    <property type="component" value="Unassembled WGS sequence"/>
</dbReference>
<keyword evidence="2 13" id="KW-0004">4Fe-4S</keyword>
<evidence type="ECO:0000313" key="15">
    <source>
        <dbReference type="EMBL" id="OQB72095.1"/>
    </source>
</evidence>
<comment type="similarity">
    <text evidence="13">Belongs to the radical SAM superfamily. RlmN family.</text>
</comment>
<dbReference type="PROSITE" id="PS51918">
    <property type="entry name" value="RADICAL_SAM"/>
    <property type="match status" value="1"/>
</dbReference>
<dbReference type="EMBL" id="MWDQ01000141">
    <property type="protein sequence ID" value="OQB72095.1"/>
    <property type="molecule type" value="Genomic_DNA"/>
</dbReference>
<dbReference type="AlphaFoldDB" id="A0A1V6C5F9"/>
<keyword evidence="8 13" id="KW-0819">tRNA processing</keyword>
<comment type="catalytic activity">
    <reaction evidence="13">
        <text>adenosine(37) in tRNA + 2 reduced [2Fe-2S]-[ferredoxin] + 2 S-adenosyl-L-methionine = 2-methyladenosine(37) in tRNA + 5'-deoxyadenosine + L-methionine + 2 oxidized [2Fe-2S]-[ferredoxin] + S-adenosyl-L-homocysteine</text>
        <dbReference type="Rhea" id="RHEA:43332"/>
        <dbReference type="Rhea" id="RHEA-COMP:10000"/>
        <dbReference type="Rhea" id="RHEA-COMP:10001"/>
        <dbReference type="Rhea" id="RHEA-COMP:10162"/>
        <dbReference type="Rhea" id="RHEA-COMP:10485"/>
        <dbReference type="ChEBI" id="CHEBI:17319"/>
        <dbReference type="ChEBI" id="CHEBI:33737"/>
        <dbReference type="ChEBI" id="CHEBI:33738"/>
        <dbReference type="ChEBI" id="CHEBI:57844"/>
        <dbReference type="ChEBI" id="CHEBI:57856"/>
        <dbReference type="ChEBI" id="CHEBI:59789"/>
        <dbReference type="ChEBI" id="CHEBI:74411"/>
        <dbReference type="ChEBI" id="CHEBI:74497"/>
        <dbReference type="EC" id="2.1.1.192"/>
    </reaction>
</comment>
<comment type="catalytic activity">
    <reaction evidence="13">
        <text>adenosine(2503) in 23S rRNA + 2 reduced [2Fe-2S]-[ferredoxin] + 2 S-adenosyl-L-methionine = 2-methyladenosine(2503) in 23S rRNA + 5'-deoxyadenosine + L-methionine + 2 oxidized [2Fe-2S]-[ferredoxin] + S-adenosyl-L-homocysteine</text>
        <dbReference type="Rhea" id="RHEA:42916"/>
        <dbReference type="Rhea" id="RHEA-COMP:10000"/>
        <dbReference type="Rhea" id="RHEA-COMP:10001"/>
        <dbReference type="Rhea" id="RHEA-COMP:10152"/>
        <dbReference type="Rhea" id="RHEA-COMP:10282"/>
        <dbReference type="ChEBI" id="CHEBI:17319"/>
        <dbReference type="ChEBI" id="CHEBI:33737"/>
        <dbReference type="ChEBI" id="CHEBI:33738"/>
        <dbReference type="ChEBI" id="CHEBI:57844"/>
        <dbReference type="ChEBI" id="CHEBI:57856"/>
        <dbReference type="ChEBI" id="CHEBI:59789"/>
        <dbReference type="ChEBI" id="CHEBI:74411"/>
        <dbReference type="ChEBI" id="CHEBI:74497"/>
        <dbReference type="EC" id="2.1.1.192"/>
    </reaction>
</comment>
<dbReference type="FunFam" id="3.20.20.70:FF:000014">
    <property type="entry name" value="Probable dual-specificity RNA methyltransferase RlmN"/>
    <property type="match status" value="1"/>
</dbReference>
<dbReference type="InterPro" id="IPR006638">
    <property type="entry name" value="Elp3/MiaA/NifB-like_rSAM"/>
</dbReference>
<dbReference type="InterPro" id="IPR007197">
    <property type="entry name" value="rSAM"/>
</dbReference>
<gene>
    <name evidence="13 15" type="primary">rlmN</name>
    <name evidence="15" type="ORF">BWX89_01482</name>
</gene>
<dbReference type="SMART" id="SM00729">
    <property type="entry name" value="Elp3"/>
    <property type="match status" value="1"/>
</dbReference>
<comment type="function">
    <text evidence="13">Specifically methylates position 2 of adenine 2503 in 23S rRNA and position 2 of adenine 37 in tRNAs.</text>
</comment>
<dbReference type="EC" id="2.1.1.192" evidence="13"/>
<evidence type="ECO:0000256" key="10">
    <source>
        <dbReference type="ARBA" id="ARBA00023004"/>
    </source>
</evidence>
<dbReference type="GO" id="GO:0070475">
    <property type="term" value="P:rRNA base methylation"/>
    <property type="evidence" value="ECO:0007669"/>
    <property type="project" value="UniProtKB-UniRule"/>
</dbReference>
<evidence type="ECO:0000256" key="9">
    <source>
        <dbReference type="ARBA" id="ARBA00022723"/>
    </source>
</evidence>
<feature type="binding site" evidence="13">
    <location>
        <begin position="213"/>
        <end position="215"/>
    </location>
    <ligand>
        <name>S-adenosyl-L-methionine</name>
        <dbReference type="ChEBI" id="CHEBI:59789"/>
    </ligand>
</feature>
<keyword evidence="5 13" id="KW-0489">Methyltransferase</keyword>
<keyword evidence="4 13" id="KW-0698">rRNA processing</keyword>
<dbReference type="PANTHER" id="PTHR30544">
    <property type="entry name" value="23S RRNA METHYLTRANSFERASE"/>
    <property type="match status" value="1"/>
</dbReference>
<comment type="caution">
    <text evidence="15">The sequence shown here is derived from an EMBL/GenBank/DDBJ whole genome shotgun (WGS) entry which is preliminary data.</text>
</comment>
<keyword evidence="12 13" id="KW-1015">Disulfide bond</keyword>
<dbReference type="NCBIfam" id="TIGR00048">
    <property type="entry name" value="rRNA_mod_RlmN"/>
    <property type="match status" value="1"/>
</dbReference>
<dbReference type="CDD" id="cd01335">
    <property type="entry name" value="Radical_SAM"/>
    <property type="match status" value="1"/>
</dbReference>
<comment type="caution">
    <text evidence="13">Lacks conserved residue(s) required for the propagation of feature annotation.</text>
</comment>
<dbReference type="SUPFAM" id="SSF102114">
    <property type="entry name" value="Radical SAM enzymes"/>
    <property type="match status" value="1"/>
</dbReference>
<keyword evidence="6 13" id="KW-0808">Transferase</keyword>
<dbReference type="SFLD" id="SFLDS00029">
    <property type="entry name" value="Radical_SAM"/>
    <property type="match status" value="1"/>
</dbReference>
<dbReference type="InterPro" id="IPR048641">
    <property type="entry name" value="RlmN_N"/>
</dbReference>
<evidence type="ECO:0000256" key="2">
    <source>
        <dbReference type="ARBA" id="ARBA00022485"/>
    </source>
</evidence>
<feature type="binding site" evidence="13">
    <location>
        <position position="118"/>
    </location>
    <ligand>
        <name>[4Fe-4S] cluster</name>
        <dbReference type="ChEBI" id="CHEBI:49883"/>
        <note>4Fe-4S-S-AdoMet</note>
    </ligand>
</feature>
<dbReference type="HAMAP" id="MF_01849">
    <property type="entry name" value="RNA_methyltr_RlmN"/>
    <property type="match status" value="1"/>
</dbReference>
<accession>A0A1V6C5F9</accession>
<evidence type="ECO:0000256" key="7">
    <source>
        <dbReference type="ARBA" id="ARBA00022691"/>
    </source>
</evidence>
<sequence length="340" mass="38406">MKKNIRNLDFEELKALVVSSGEPEFRATQIFKWLYEKGIEDFSRMSDIPEELRNLLVSDYSAGLPEAVEILKSKDGTRKFLFKLNDENFIESVLIPEKERNTVCISTQVGCKFRCAFCASGRIGFIRNLDVSEILGQILYIRFRENVKVSNIVFMGMGEPFDNYDNVIKSIMIINNKYGLNIGARKITVSTAGVVPGIEKFSKIGLQVRLSISLHACDDNTRNRLMPINRKYPLVELLGACKSYIQTTGRRITLEYILIEGINCGERHLVNLANIAKELNADVNLIPISKNKNTGFLPPSPEAVRHFADLLRDKKIRVSIRDSRGKDIDAACGQLAGKRR</sequence>
<dbReference type="Gene3D" id="1.10.150.530">
    <property type="match status" value="1"/>
</dbReference>
<protein>
    <recommendedName>
        <fullName evidence="13">Probable dual-specificity RNA methyltransferase RlmN</fullName>
        <ecNumber evidence="13">2.1.1.192</ecNumber>
    </recommendedName>
    <alternativeName>
        <fullName evidence="13">23S rRNA (adenine(2503)-C(2))-methyltransferase</fullName>
    </alternativeName>
    <alternativeName>
        <fullName evidence="13">23S rRNA m2A2503 methyltransferase</fullName>
    </alternativeName>
    <alternativeName>
        <fullName evidence="13">Ribosomal RNA large subunit methyltransferase N</fullName>
    </alternativeName>
    <alternativeName>
        <fullName evidence="13">tRNA (adenine(37)-C(2))-methyltransferase</fullName>
    </alternativeName>
    <alternativeName>
        <fullName evidence="13">tRNA m2A37 methyltransferase</fullName>
    </alternativeName>
</protein>
<evidence type="ECO:0000259" key="14">
    <source>
        <dbReference type="PROSITE" id="PS51918"/>
    </source>
</evidence>
<feature type="binding site" evidence="13">
    <location>
        <position position="190"/>
    </location>
    <ligand>
        <name>S-adenosyl-L-methionine</name>
        <dbReference type="ChEBI" id="CHEBI:59789"/>
    </ligand>
</feature>
<dbReference type="GO" id="GO:0005737">
    <property type="term" value="C:cytoplasm"/>
    <property type="evidence" value="ECO:0007669"/>
    <property type="project" value="UniProtKB-SubCell"/>
</dbReference>
<dbReference type="GO" id="GO:0000049">
    <property type="term" value="F:tRNA binding"/>
    <property type="evidence" value="ECO:0007669"/>
    <property type="project" value="UniProtKB-UniRule"/>
</dbReference>
<feature type="active site" description="Proton acceptor" evidence="13">
    <location>
        <position position="91"/>
    </location>
</feature>
<dbReference type="InterPro" id="IPR013785">
    <property type="entry name" value="Aldolase_TIM"/>
</dbReference>
<feature type="active site" description="S-methylcysteine intermediate" evidence="13">
    <location>
        <position position="332"/>
    </location>
</feature>
<feature type="binding site" evidence="13">
    <location>
        <position position="111"/>
    </location>
    <ligand>
        <name>[4Fe-4S] cluster</name>
        <dbReference type="ChEBI" id="CHEBI:49883"/>
        <note>4Fe-4S-S-AdoMet</note>
    </ligand>
</feature>
<dbReference type="InterPro" id="IPR004383">
    <property type="entry name" value="rRNA_lsu_MTrfase_RlmN/Cfr"/>
</dbReference>
<keyword evidence="3 13" id="KW-0963">Cytoplasm</keyword>
<dbReference type="InterPro" id="IPR058240">
    <property type="entry name" value="rSAM_sf"/>
</dbReference>
<dbReference type="Pfam" id="PF21016">
    <property type="entry name" value="RlmN_N"/>
    <property type="match status" value="1"/>
</dbReference>
<feature type="domain" description="Radical SAM core" evidence="14">
    <location>
        <begin position="97"/>
        <end position="327"/>
    </location>
</feature>
<dbReference type="InterPro" id="IPR027492">
    <property type="entry name" value="RNA_MTrfase_RlmN"/>
</dbReference>
<evidence type="ECO:0000256" key="8">
    <source>
        <dbReference type="ARBA" id="ARBA00022694"/>
    </source>
</evidence>
<comment type="cofactor">
    <cofactor evidence="13">
        <name>[4Fe-4S] cluster</name>
        <dbReference type="ChEBI" id="CHEBI:49883"/>
    </cofactor>
    <text evidence="13">Binds 1 [4Fe-4S] cluster. The cluster is coordinated with 3 cysteines and an exchangeable S-adenosyl-L-methionine.</text>
</comment>
<name>A0A1V6C5F9_UNCT6</name>
<comment type="miscellaneous">
    <text evidence="13">Reaction proceeds by a ping-pong mechanism involving intermediate methylation of a conserved cysteine residue.</text>
</comment>
<dbReference type="GO" id="GO:0051539">
    <property type="term" value="F:4 iron, 4 sulfur cluster binding"/>
    <property type="evidence" value="ECO:0007669"/>
    <property type="project" value="UniProtKB-UniRule"/>
</dbReference>
<keyword evidence="10 13" id="KW-0408">Iron</keyword>
<dbReference type="GO" id="GO:0019843">
    <property type="term" value="F:rRNA binding"/>
    <property type="evidence" value="ECO:0007669"/>
    <property type="project" value="UniProtKB-UniRule"/>
</dbReference>
<evidence type="ECO:0000256" key="6">
    <source>
        <dbReference type="ARBA" id="ARBA00022679"/>
    </source>
</evidence>
<dbReference type="PANTHER" id="PTHR30544:SF5">
    <property type="entry name" value="RADICAL SAM CORE DOMAIN-CONTAINING PROTEIN"/>
    <property type="match status" value="1"/>
</dbReference>
<dbReference type="GO" id="GO:0002935">
    <property type="term" value="F:tRNA (adenine(37)-C2)-methyltransferase activity"/>
    <property type="evidence" value="ECO:0007669"/>
    <property type="project" value="UniProtKB-UniRule"/>
</dbReference>
<keyword evidence="11 13" id="KW-0411">Iron-sulfur</keyword>
<evidence type="ECO:0000256" key="11">
    <source>
        <dbReference type="ARBA" id="ARBA00023014"/>
    </source>
</evidence>
<evidence type="ECO:0000256" key="4">
    <source>
        <dbReference type="ARBA" id="ARBA00022552"/>
    </source>
</evidence>
<dbReference type="GO" id="GO:0046872">
    <property type="term" value="F:metal ion binding"/>
    <property type="evidence" value="ECO:0007669"/>
    <property type="project" value="UniProtKB-KW"/>
</dbReference>
<dbReference type="SFLD" id="SFLDG01062">
    <property type="entry name" value="methyltransferase_(Class_A)"/>
    <property type="match status" value="1"/>
</dbReference>
<keyword evidence="7 13" id="KW-0949">S-adenosyl-L-methionine</keyword>
<dbReference type="Pfam" id="PF04055">
    <property type="entry name" value="Radical_SAM"/>
    <property type="match status" value="1"/>
</dbReference>
<dbReference type="GO" id="GO:0070040">
    <property type="term" value="F:rRNA (adenine(2503)-C2-)-methyltransferase activity"/>
    <property type="evidence" value="ECO:0007669"/>
    <property type="project" value="UniProtKB-UniRule"/>
</dbReference>
<evidence type="ECO:0000256" key="13">
    <source>
        <dbReference type="HAMAP-Rule" id="MF_01849"/>
    </source>
</evidence>
<dbReference type="PIRSF" id="PIRSF006004">
    <property type="entry name" value="CHP00048"/>
    <property type="match status" value="1"/>
</dbReference>
<proteinExistence type="inferred from homology"/>
<dbReference type="Gene3D" id="3.20.20.70">
    <property type="entry name" value="Aldolase class I"/>
    <property type="match status" value="1"/>
</dbReference>
<feature type="binding site" evidence="13">
    <location>
        <position position="115"/>
    </location>
    <ligand>
        <name>[4Fe-4S] cluster</name>
        <dbReference type="ChEBI" id="CHEBI:49883"/>
        <note>4Fe-4S-S-AdoMet</note>
    </ligand>
</feature>
<reference evidence="15" key="1">
    <citation type="submission" date="2017-02" db="EMBL/GenBank/DDBJ databases">
        <title>Delving into the versatile metabolic prowess of the omnipresent phylum Bacteroidetes.</title>
        <authorList>
            <person name="Nobu M.K."/>
            <person name="Mei R."/>
            <person name="Narihiro T."/>
            <person name="Kuroda K."/>
            <person name="Liu W.-T."/>
        </authorList>
    </citation>
    <scope>NUCLEOTIDE SEQUENCE</scope>
    <source>
        <strain evidence="15">ADurb.Bin131</strain>
    </source>
</reference>
<comment type="subcellular location">
    <subcellularLocation>
        <location evidence="1 13">Cytoplasm</location>
    </subcellularLocation>
</comment>
<keyword evidence="9 13" id="KW-0479">Metal-binding</keyword>
<dbReference type="InterPro" id="IPR040072">
    <property type="entry name" value="Methyltransferase_A"/>
</dbReference>
<dbReference type="SFLD" id="SFLDF00275">
    <property type="entry name" value="adenosine_C2_methyltransferase"/>
    <property type="match status" value="1"/>
</dbReference>